<sequence>MINNIKVYYLLLRLVDPRKLTISSIHKREISLDIMLIQKNLTFTELMKRGVLIIEPARLSGKKQDP</sequence>
<comment type="caution">
    <text evidence="1">The sequence shown here is derived from an EMBL/GenBank/DDBJ whole genome shotgun (WGS) entry which is preliminary data.</text>
</comment>
<dbReference type="EMBL" id="BMAC01001406">
    <property type="protein sequence ID" value="GFQ07150.1"/>
    <property type="molecule type" value="Genomic_DNA"/>
</dbReference>
<evidence type="ECO:0000313" key="1">
    <source>
        <dbReference type="EMBL" id="GFQ07150.1"/>
    </source>
</evidence>
<reference evidence="1" key="1">
    <citation type="submission" date="2020-07" db="EMBL/GenBank/DDBJ databases">
        <title>Ethylene signaling mediates host invasion by parasitic plants.</title>
        <authorList>
            <person name="Yoshida S."/>
        </authorList>
    </citation>
    <scope>NUCLEOTIDE SEQUENCE</scope>
    <source>
        <strain evidence="1">Okayama</strain>
    </source>
</reference>
<evidence type="ECO:0000313" key="2">
    <source>
        <dbReference type="Proteomes" id="UP000653305"/>
    </source>
</evidence>
<dbReference type="AlphaFoldDB" id="A0A830D7C0"/>
<name>A0A830D7C0_9LAMI</name>
<protein>
    <submittedName>
        <fullName evidence="1">Protein tic 214</fullName>
    </submittedName>
</protein>
<keyword evidence="2" id="KW-1185">Reference proteome</keyword>
<proteinExistence type="predicted"/>
<gene>
    <name evidence="1" type="ORF">PHJA_002859100</name>
</gene>
<dbReference type="OrthoDB" id="1933081at2759"/>
<organism evidence="1 2">
    <name type="scientific">Phtheirospermum japonicum</name>
    <dbReference type="NCBI Taxonomy" id="374723"/>
    <lineage>
        <taxon>Eukaryota</taxon>
        <taxon>Viridiplantae</taxon>
        <taxon>Streptophyta</taxon>
        <taxon>Embryophyta</taxon>
        <taxon>Tracheophyta</taxon>
        <taxon>Spermatophyta</taxon>
        <taxon>Magnoliopsida</taxon>
        <taxon>eudicotyledons</taxon>
        <taxon>Gunneridae</taxon>
        <taxon>Pentapetalae</taxon>
        <taxon>asterids</taxon>
        <taxon>lamiids</taxon>
        <taxon>Lamiales</taxon>
        <taxon>Orobanchaceae</taxon>
        <taxon>Orobanchaceae incertae sedis</taxon>
        <taxon>Phtheirospermum</taxon>
    </lineage>
</organism>
<accession>A0A830D7C0</accession>
<dbReference type="Proteomes" id="UP000653305">
    <property type="component" value="Unassembled WGS sequence"/>
</dbReference>